<evidence type="ECO:0000259" key="8">
    <source>
        <dbReference type="PROSITE" id="PS51495"/>
    </source>
</evidence>
<evidence type="ECO:0000256" key="2">
    <source>
        <dbReference type="ARBA" id="ARBA00017953"/>
    </source>
</evidence>
<dbReference type="OrthoDB" id="271448at2759"/>
<organism evidence="9 10">
    <name type="scientific">Nezara viridula</name>
    <name type="common">Southern green stink bug</name>
    <name type="synonym">Cimex viridulus</name>
    <dbReference type="NCBI Taxonomy" id="85310"/>
    <lineage>
        <taxon>Eukaryota</taxon>
        <taxon>Metazoa</taxon>
        <taxon>Ecdysozoa</taxon>
        <taxon>Arthropoda</taxon>
        <taxon>Hexapoda</taxon>
        <taxon>Insecta</taxon>
        <taxon>Pterygota</taxon>
        <taxon>Neoptera</taxon>
        <taxon>Paraneoptera</taxon>
        <taxon>Hemiptera</taxon>
        <taxon>Heteroptera</taxon>
        <taxon>Panheteroptera</taxon>
        <taxon>Pentatomomorpha</taxon>
        <taxon>Pentatomoidea</taxon>
        <taxon>Pentatomidae</taxon>
        <taxon>Pentatominae</taxon>
        <taxon>Nezara</taxon>
    </lineage>
</organism>
<protein>
    <recommendedName>
        <fullName evidence="2 7">Vacuolar protein-sorting-associated protein 36</fullName>
    </recommendedName>
    <alternativeName>
        <fullName evidence="6 7">ESCRT-II complex subunit VPS36</fullName>
    </alternativeName>
</protein>
<dbReference type="AlphaFoldDB" id="A0A9P0H305"/>
<gene>
    <name evidence="9" type="ORF">NEZAVI_LOCUS2744</name>
</gene>
<accession>A0A9P0H305</accession>
<evidence type="ECO:0000313" key="10">
    <source>
        <dbReference type="Proteomes" id="UP001152798"/>
    </source>
</evidence>
<dbReference type="FunFam" id="1.10.10.10:FF:000416">
    <property type="entry name" value="Vacuolar protein-sorting-associated protein 36"/>
    <property type="match status" value="1"/>
</dbReference>
<keyword evidence="4 7" id="KW-0963">Cytoplasm</keyword>
<dbReference type="InterPro" id="IPR036388">
    <property type="entry name" value="WH-like_DNA-bd_sf"/>
</dbReference>
<dbReference type="PANTHER" id="PTHR13128:SF12">
    <property type="entry name" value="VACUOLAR PROTEIN-SORTING-ASSOCIATED PROTEIN 36"/>
    <property type="match status" value="1"/>
</dbReference>
<evidence type="ECO:0000313" key="9">
    <source>
        <dbReference type="EMBL" id="CAH1391815.1"/>
    </source>
</evidence>
<sequence>MNRFEFGSSEIDSDESLVCLASNVTLYDGDTKTALEDGEIALTSHRLIWTSPFDSSLCLSLSLKYVVSCEEEKRVFSFLRSPKIVLHLSPPSSDKGRGPVQTTPTNFIKLSYNNDLHYYLLPALRKALSAKRWTFISPEIPQPIQEPELTIKTRTGIVGIERGLHEKQKETEKTISIAFQDLSILMDKAKEMVNLSKVISTKIREKQGSITEDETVQFKSYLLSLGIDDPVTRESVSSESKYIEKLGKEVVDILESPIKEQGGMMSLSDAYCRVNRARGLELVSPEDLYRACRRLTTPLKLRVFDSGVMVLQLSEQDDSVTVEDTEAAIKVNGSLTAQELSQMLGISMLLAKERLLTTEKFGKICRDESIEGVRFYPNLFLENDMVT</sequence>
<dbReference type="Gene3D" id="6.10.140.260">
    <property type="match status" value="1"/>
</dbReference>
<dbReference type="GO" id="GO:0032266">
    <property type="term" value="F:phosphatidylinositol-3-phosphate binding"/>
    <property type="evidence" value="ECO:0007669"/>
    <property type="project" value="UniProtKB-UniRule"/>
</dbReference>
<reference evidence="9" key="1">
    <citation type="submission" date="2022-01" db="EMBL/GenBank/DDBJ databases">
        <authorList>
            <person name="King R."/>
        </authorList>
    </citation>
    <scope>NUCLEOTIDE SEQUENCE</scope>
</reference>
<dbReference type="Gene3D" id="1.10.10.10">
    <property type="entry name" value="Winged helix-like DNA-binding domain superfamily/Winged helix DNA-binding domain"/>
    <property type="match status" value="2"/>
</dbReference>
<dbReference type="Pfam" id="PF11605">
    <property type="entry name" value="Vps36_ESCRT-II"/>
    <property type="match status" value="1"/>
</dbReference>
<comment type="subunit">
    <text evidence="7">Component of the endosomal sorting complex required for transport II (ESCRT-II).</text>
</comment>
<dbReference type="GO" id="GO:0000814">
    <property type="term" value="C:ESCRT II complex"/>
    <property type="evidence" value="ECO:0007669"/>
    <property type="project" value="UniProtKB-UniRule"/>
</dbReference>
<keyword evidence="5 7" id="KW-0653">Protein transport</keyword>
<dbReference type="Pfam" id="PF04157">
    <property type="entry name" value="EAP30"/>
    <property type="match status" value="1"/>
</dbReference>
<evidence type="ECO:0000256" key="3">
    <source>
        <dbReference type="ARBA" id="ARBA00022448"/>
    </source>
</evidence>
<feature type="domain" description="GLUE N-terminal" evidence="8">
    <location>
        <begin position="1"/>
        <end position="140"/>
    </location>
</feature>
<dbReference type="FunFam" id="1.10.10.10:FF:000170">
    <property type="entry name" value="Vacuolar protein-sorting-associated protein 36"/>
    <property type="match status" value="1"/>
</dbReference>
<keyword evidence="10" id="KW-1185">Reference proteome</keyword>
<dbReference type="Gene3D" id="2.30.29.30">
    <property type="entry name" value="Pleckstrin-homology domain (PH domain)/Phosphotyrosine-binding domain (PTB)"/>
    <property type="match status" value="1"/>
</dbReference>
<name>A0A9P0H305_NEZVI</name>
<comment type="subcellular location">
    <subcellularLocation>
        <location evidence="7">Cytoplasm</location>
    </subcellularLocation>
    <subcellularLocation>
        <location evidence="7">Endosome</location>
    </subcellularLocation>
</comment>
<evidence type="ECO:0000256" key="1">
    <source>
        <dbReference type="ARBA" id="ARBA00009697"/>
    </source>
</evidence>
<evidence type="ECO:0000256" key="6">
    <source>
        <dbReference type="ARBA" id="ARBA00030114"/>
    </source>
</evidence>
<dbReference type="GO" id="GO:0031902">
    <property type="term" value="C:late endosome membrane"/>
    <property type="evidence" value="ECO:0007669"/>
    <property type="project" value="UniProtKB-UniRule"/>
</dbReference>
<evidence type="ECO:0000256" key="4">
    <source>
        <dbReference type="ARBA" id="ARBA00022490"/>
    </source>
</evidence>
<dbReference type="PROSITE" id="PS51495">
    <property type="entry name" value="GLUE"/>
    <property type="match status" value="1"/>
</dbReference>
<dbReference type="Proteomes" id="UP001152798">
    <property type="component" value="Chromosome 1"/>
</dbReference>
<dbReference type="InterPro" id="IPR036390">
    <property type="entry name" value="WH_DNA-bd_sf"/>
</dbReference>
<dbReference type="PANTHER" id="PTHR13128">
    <property type="entry name" value="VACUOLAR PROTEIN-SORTING-ASSOCIATED PROTEIN 36"/>
    <property type="match status" value="1"/>
</dbReference>
<evidence type="ECO:0000256" key="7">
    <source>
        <dbReference type="RuleBase" id="RU367095"/>
    </source>
</evidence>
<proteinExistence type="inferred from homology"/>
<comment type="similarity">
    <text evidence="1 7">Belongs to the VPS36 family.</text>
</comment>
<comment type="function">
    <text evidence="7">Component of the ESCRT-II complex (endosomal sorting complex required for transport II), which is required for multivesicular body (MVB) formation and sorting of endosomal cargo proteins into MVBs.</text>
</comment>
<evidence type="ECO:0000256" key="5">
    <source>
        <dbReference type="ARBA" id="ARBA00022927"/>
    </source>
</evidence>
<dbReference type="GO" id="GO:0043328">
    <property type="term" value="P:protein transport to vacuole involved in ubiquitin-dependent protein catabolic process via the multivesicular body sorting pathway"/>
    <property type="evidence" value="ECO:0007669"/>
    <property type="project" value="UniProtKB-UniRule"/>
</dbReference>
<dbReference type="EMBL" id="OV725077">
    <property type="protein sequence ID" value="CAH1391815.1"/>
    <property type="molecule type" value="Genomic_DNA"/>
</dbReference>
<dbReference type="SUPFAM" id="SSF46785">
    <property type="entry name" value="Winged helix' DNA-binding domain"/>
    <property type="match status" value="2"/>
</dbReference>
<dbReference type="InterPro" id="IPR040608">
    <property type="entry name" value="Snf8/Vps36"/>
</dbReference>
<keyword evidence="7" id="KW-0967">Endosome</keyword>
<dbReference type="SUPFAM" id="SSF50729">
    <property type="entry name" value="PH domain-like"/>
    <property type="match status" value="1"/>
</dbReference>
<dbReference type="InterPro" id="IPR011993">
    <property type="entry name" value="PH-like_dom_sf"/>
</dbReference>
<dbReference type="GO" id="GO:0043130">
    <property type="term" value="F:ubiquitin binding"/>
    <property type="evidence" value="ECO:0007669"/>
    <property type="project" value="UniProtKB-UniRule"/>
</dbReference>
<keyword evidence="3 7" id="KW-0813">Transport</keyword>
<dbReference type="InterPro" id="IPR037855">
    <property type="entry name" value="Vps36"/>
</dbReference>
<dbReference type="InterPro" id="IPR021648">
    <property type="entry name" value="GLUE_dom"/>
</dbReference>